<dbReference type="AlphaFoldDB" id="A0A418MZI5"/>
<dbReference type="Gene3D" id="2.40.30.90">
    <property type="entry name" value="Bacterial fluorinating enzyme like"/>
    <property type="match status" value="1"/>
</dbReference>
<dbReference type="InterPro" id="IPR023227">
    <property type="entry name" value="SAM_OH_AdoTrfase_C_sf"/>
</dbReference>
<evidence type="ECO:0000256" key="2">
    <source>
        <dbReference type="ARBA" id="ARBA00024035"/>
    </source>
</evidence>
<dbReference type="InterPro" id="IPR046469">
    <property type="entry name" value="SAM_HAT_N"/>
</dbReference>
<dbReference type="InterPro" id="IPR023228">
    <property type="entry name" value="SAM_OH_AdoTrfase_N_sf"/>
</dbReference>
<gene>
    <name evidence="6" type="ORF">D2L64_04145</name>
</gene>
<dbReference type="OrthoDB" id="9792195at2"/>
<evidence type="ECO:0000256" key="3">
    <source>
        <dbReference type="SAM" id="MobiDB-lite"/>
    </source>
</evidence>
<organism evidence="6 7">
    <name type="scientific">Micromonospora radicis</name>
    <dbReference type="NCBI Taxonomy" id="1894971"/>
    <lineage>
        <taxon>Bacteria</taxon>
        <taxon>Bacillati</taxon>
        <taxon>Actinomycetota</taxon>
        <taxon>Actinomycetes</taxon>
        <taxon>Micromonosporales</taxon>
        <taxon>Micromonosporaceae</taxon>
        <taxon>Micromonospora</taxon>
    </lineage>
</organism>
<dbReference type="Pfam" id="PF20257">
    <property type="entry name" value="SAM_HAT_C"/>
    <property type="match status" value="1"/>
</dbReference>
<reference evidence="6 7" key="1">
    <citation type="submission" date="2018-08" db="EMBL/GenBank/DDBJ databases">
        <title>Jishengella sp. nov., isolated from a root of Azadirachta indica A. Juss. var. siamensis Valenton.</title>
        <authorList>
            <person name="Kuncharoen N."/>
            <person name="Tanasupawat S."/>
            <person name="Kudo T."/>
            <person name="Ohkuma M."/>
        </authorList>
    </citation>
    <scope>NUCLEOTIDE SEQUENCE [LARGE SCALE GENOMIC DNA]</scope>
    <source>
        <strain evidence="6 7">AZ1-13</strain>
    </source>
</reference>
<proteinExistence type="inferred from homology"/>
<evidence type="ECO:0000259" key="5">
    <source>
        <dbReference type="Pfam" id="PF20257"/>
    </source>
</evidence>
<feature type="compositionally biased region" description="Low complexity" evidence="3">
    <location>
        <begin position="11"/>
        <end position="25"/>
    </location>
</feature>
<keyword evidence="1" id="KW-0949">S-adenosyl-L-methionine</keyword>
<accession>A0A418MZI5</accession>
<dbReference type="Pfam" id="PF01887">
    <property type="entry name" value="SAM_HAT_N"/>
    <property type="match status" value="1"/>
</dbReference>
<feature type="domain" description="S-adenosyl-l-methionine hydroxide adenosyltransferase C-terminal" evidence="5">
    <location>
        <begin position="203"/>
        <end position="287"/>
    </location>
</feature>
<dbReference type="SUPFAM" id="SSF102522">
    <property type="entry name" value="Bacterial fluorinating enzyme, N-terminal domain"/>
    <property type="match status" value="1"/>
</dbReference>
<comment type="caution">
    <text evidence="6">The sequence shown here is derived from an EMBL/GenBank/DDBJ whole genome shotgun (WGS) entry which is preliminary data.</text>
</comment>
<sequence length="297" mass="30319">MDDHPGRRQRPVPAVTSGVVTSSTRSPAPAEVVSLTTDYGLADGFVAACHGTIARLAPRLRVIDVTHLVPPGDVRRGATVLAQTTPYLPYGVHVAVVDPGVGTARRGIALATAGGLLVGPDNGLLLDAADALGGVDQAVELTNPRWLAPRVSATFHGRDVFAPVAARLAVGAPLPEAGPAVDPSTLVRLPEPVVRPEPHGFVAEVLTVDHFGNVQLAAPADLLAALPARLRVRPAGDRTGGHRAVHGRTFADVPVGALLAHVDSAGRVALSVNGGRAAELLSAVPGTLLRVDGLAAS</sequence>
<dbReference type="Proteomes" id="UP000283832">
    <property type="component" value="Unassembled WGS sequence"/>
</dbReference>
<dbReference type="PANTHER" id="PTHR35092:SF1">
    <property type="entry name" value="CHLORINASE MJ1651"/>
    <property type="match status" value="1"/>
</dbReference>
<evidence type="ECO:0000313" key="7">
    <source>
        <dbReference type="Proteomes" id="UP000283832"/>
    </source>
</evidence>
<evidence type="ECO:0000313" key="6">
    <source>
        <dbReference type="EMBL" id="RIV40797.1"/>
    </source>
</evidence>
<dbReference type="PIRSF" id="PIRSF006779">
    <property type="entry name" value="UCP006779"/>
    <property type="match status" value="1"/>
</dbReference>
<dbReference type="EMBL" id="QXEC01000002">
    <property type="protein sequence ID" value="RIV40797.1"/>
    <property type="molecule type" value="Genomic_DNA"/>
</dbReference>
<dbReference type="Gene3D" id="3.40.50.10790">
    <property type="entry name" value="S-adenosyl-l-methionine hydroxide adenosyltransferase, N-terminal"/>
    <property type="match status" value="1"/>
</dbReference>
<dbReference type="InterPro" id="IPR002747">
    <property type="entry name" value="SAM_OH_AdoTrfase"/>
</dbReference>
<feature type="region of interest" description="Disordered" evidence="3">
    <location>
        <begin position="1"/>
        <end position="25"/>
    </location>
</feature>
<feature type="domain" description="S-adenosyl-l-methionine hydroxide adenosyltransferase N-terminal" evidence="4">
    <location>
        <begin position="33"/>
        <end position="177"/>
    </location>
</feature>
<evidence type="ECO:0000259" key="4">
    <source>
        <dbReference type="Pfam" id="PF01887"/>
    </source>
</evidence>
<protein>
    <recommendedName>
        <fullName evidence="8">SAM-dependent chlorinase/fluorinase</fullName>
    </recommendedName>
</protein>
<comment type="similarity">
    <text evidence="2">Belongs to the SAM hydrolase / SAM-dependent halogenase family.</text>
</comment>
<keyword evidence="7" id="KW-1185">Reference proteome</keyword>
<dbReference type="PANTHER" id="PTHR35092">
    <property type="entry name" value="CHLORINASE MJ1651"/>
    <property type="match status" value="1"/>
</dbReference>
<evidence type="ECO:0008006" key="8">
    <source>
        <dbReference type="Google" id="ProtNLM"/>
    </source>
</evidence>
<evidence type="ECO:0000256" key="1">
    <source>
        <dbReference type="ARBA" id="ARBA00022691"/>
    </source>
</evidence>
<dbReference type="InterPro" id="IPR046470">
    <property type="entry name" value="SAM_HAT_C"/>
</dbReference>
<name>A0A418MZI5_9ACTN</name>
<dbReference type="SUPFAM" id="SSF101852">
    <property type="entry name" value="Bacterial fluorinating enzyme, C-terminal domain"/>
    <property type="match status" value="1"/>
</dbReference>